<reference evidence="1" key="1">
    <citation type="submission" date="2014-07" db="EMBL/GenBank/DDBJ databases">
        <authorList>
            <person name="Martin A.A"/>
            <person name="De Silva N."/>
        </authorList>
    </citation>
    <scope>NUCLEOTIDE SEQUENCE</scope>
</reference>
<dbReference type="PANTHER" id="PTHR12873">
    <property type="entry name" value="T7-LIKE MITOCHONDRIAL DNA HELICASE"/>
    <property type="match status" value="1"/>
</dbReference>
<dbReference type="InterPro" id="IPR027417">
    <property type="entry name" value="P-loop_NTPase"/>
</dbReference>
<reference evidence="2" key="2">
    <citation type="submission" date="2015-08" db="UniProtKB">
        <authorList>
            <consortium name="WormBaseParasite"/>
        </authorList>
    </citation>
    <scope>IDENTIFICATION</scope>
</reference>
<dbReference type="Gene3D" id="3.40.50.300">
    <property type="entry name" value="P-loop containing nucleotide triphosphate hydrolases"/>
    <property type="match status" value="2"/>
</dbReference>
<dbReference type="AlphaFoldDB" id="A0A0K0EYE2"/>
<dbReference type="WBParaSite" id="SVE_0155000.1">
    <property type="protein sequence ID" value="SVE_0155000.1"/>
    <property type="gene ID" value="SVE_0155000"/>
</dbReference>
<protein>
    <submittedName>
        <fullName evidence="2">Twinkle protein, mitochondrial (inferred by orthology to a human protein)</fullName>
    </submittedName>
</protein>
<dbReference type="InterPro" id="IPR027032">
    <property type="entry name" value="Twinkle-like"/>
</dbReference>
<evidence type="ECO:0000313" key="2">
    <source>
        <dbReference type="WBParaSite" id="SVE_0155000.1"/>
    </source>
</evidence>
<dbReference type="SUPFAM" id="SSF52540">
    <property type="entry name" value="P-loop containing nucleoside triphosphate hydrolases"/>
    <property type="match status" value="1"/>
</dbReference>
<accession>A0A0K0EYE2</accession>
<organism evidence="1 2">
    <name type="scientific">Strongyloides venezuelensis</name>
    <name type="common">Threadworm</name>
    <dbReference type="NCBI Taxonomy" id="75913"/>
    <lineage>
        <taxon>Eukaryota</taxon>
        <taxon>Metazoa</taxon>
        <taxon>Ecdysozoa</taxon>
        <taxon>Nematoda</taxon>
        <taxon>Chromadorea</taxon>
        <taxon>Rhabditida</taxon>
        <taxon>Tylenchina</taxon>
        <taxon>Panagrolaimomorpha</taxon>
        <taxon>Strongyloidoidea</taxon>
        <taxon>Strongyloididae</taxon>
        <taxon>Strongyloides</taxon>
    </lineage>
</organism>
<name>A0A0K0EYE2_STRVS</name>
<dbReference type="GO" id="GO:0005739">
    <property type="term" value="C:mitochondrion"/>
    <property type="evidence" value="ECO:0007669"/>
    <property type="project" value="TreeGrafter"/>
</dbReference>
<dbReference type="GO" id="GO:0003697">
    <property type="term" value="F:single-stranded DNA binding"/>
    <property type="evidence" value="ECO:0007669"/>
    <property type="project" value="InterPro"/>
</dbReference>
<dbReference type="Proteomes" id="UP000035680">
    <property type="component" value="Unassembled WGS sequence"/>
</dbReference>
<evidence type="ECO:0000313" key="1">
    <source>
        <dbReference type="Proteomes" id="UP000035680"/>
    </source>
</evidence>
<dbReference type="GO" id="GO:0043139">
    <property type="term" value="F:5'-3' DNA helicase activity"/>
    <property type="evidence" value="ECO:0007669"/>
    <property type="project" value="InterPro"/>
</dbReference>
<dbReference type="GO" id="GO:0006264">
    <property type="term" value="P:mitochondrial DNA replication"/>
    <property type="evidence" value="ECO:0007669"/>
    <property type="project" value="TreeGrafter"/>
</dbReference>
<dbReference type="PANTHER" id="PTHR12873:SF0">
    <property type="entry name" value="TWINKLE MTDNA HELICASE"/>
    <property type="match status" value="1"/>
</dbReference>
<keyword evidence="1" id="KW-1185">Reference proteome</keyword>
<proteinExistence type="predicted"/>
<sequence>MYCITWKNRPLELLRCGMMKDIKDVILNKSKKRTVNNLKFFEDLTKDVKVELVGFVCDPLNDYLGGLRPSELTVLTGGNSYGKTTFICEYAIDFLHRVDKNINDIFNILKENIIQCDIQYLVIDNLQFIIGISTLNTRRLSSMDKFNLQDRCIGLLHQLPTNCGIHVTLVVHPNISESGEITQKADNVIALTRKTHPTDPAIVRKFLVILKNRFGGKMTSHEQLEMIYQAPTYTHLLIDHSRINQENHKL</sequence>